<feature type="compositionally biased region" description="Low complexity" evidence="1">
    <location>
        <begin position="161"/>
        <end position="173"/>
    </location>
</feature>
<gene>
    <name evidence="2" type="ORF">IAC18_06835</name>
</gene>
<feature type="compositionally biased region" description="Basic and acidic residues" evidence="1">
    <location>
        <begin position="184"/>
        <end position="200"/>
    </location>
</feature>
<sequence>MFCRHCGAKLPDIGPDERGASVCPRCGGALGSAAIQKQAAPAGLGLAEALCEICRRFGLDALRDGQRAVAYLADLAPGLKKEQRLLKLLFESGADKLLFEAAANSGGERETKLARARWRLTEEYWLSESAAEMVCDAFLYALCPEAAPEPEKPATPPVQPPKQAAKPQPAAPARSGANPTRASKKLERLAGTRGRIDRRANPTRAAKKTGSVLKRVIAAVFVIGLAVSFVIRFGPRTVTEGDYTFSVTKASAVLIEYNGSDTLIEVPGEVNGRPVAEIGEGAFAGNQSIRRVTLPESVAVIGENAFAGCSELRILVSGREEETEVAATAFTGCEQLSAIYTPNSDTTWISGKTGIIRLT</sequence>
<reference evidence="2" key="1">
    <citation type="submission" date="2020-10" db="EMBL/GenBank/DDBJ databases">
        <authorList>
            <person name="Gilroy R."/>
        </authorList>
    </citation>
    <scope>NUCLEOTIDE SEQUENCE</scope>
    <source>
        <strain evidence="2">ChiHjej10B9-9673</strain>
    </source>
</reference>
<dbReference type="AlphaFoldDB" id="A0A9D1FE63"/>
<comment type="caution">
    <text evidence="2">The sequence shown here is derived from an EMBL/GenBank/DDBJ whole genome shotgun (WGS) entry which is preliminary data.</text>
</comment>
<proteinExistence type="predicted"/>
<reference evidence="2" key="2">
    <citation type="journal article" date="2021" name="PeerJ">
        <title>Extensive microbial diversity within the chicken gut microbiome revealed by metagenomics and culture.</title>
        <authorList>
            <person name="Gilroy R."/>
            <person name="Ravi A."/>
            <person name="Getino M."/>
            <person name="Pursley I."/>
            <person name="Horton D.L."/>
            <person name="Alikhan N.F."/>
            <person name="Baker D."/>
            <person name="Gharbi K."/>
            <person name="Hall N."/>
            <person name="Watson M."/>
            <person name="Adriaenssens E.M."/>
            <person name="Foster-Nyarko E."/>
            <person name="Jarju S."/>
            <person name="Secka A."/>
            <person name="Antonio M."/>
            <person name="Oren A."/>
            <person name="Chaudhuri R.R."/>
            <person name="La Ragione R."/>
            <person name="Hildebrand F."/>
            <person name="Pallen M.J."/>
        </authorList>
    </citation>
    <scope>NUCLEOTIDE SEQUENCE</scope>
    <source>
        <strain evidence="2">ChiHjej10B9-9673</strain>
    </source>
</reference>
<accession>A0A9D1FE63</accession>
<dbReference type="Pfam" id="PF13306">
    <property type="entry name" value="LRR_5"/>
    <property type="match status" value="1"/>
</dbReference>
<evidence type="ECO:0000313" key="2">
    <source>
        <dbReference type="EMBL" id="HIS67263.1"/>
    </source>
</evidence>
<feature type="region of interest" description="Disordered" evidence="1">
    <location>
        <begin position="149"/>
        <end position="205"/>
    </location>
</feature>
<protein>
    <submittedName>
        <fullName evidence="2">Leucine-rich repeat protein</fullName>
    </submittedName>
</protein>
<dbReference type="InterPro" id="IPR032675">
    <property type="entry name" value="LRR_dom_sf"/>
</dbReference>
<dbReference type="InterPro" id="IPR026906">
    <property type="entry name" value="LRR_5"/>
</dbReference>
<dbReference type="Gene3D" id="3.80.10.10">
    <property type="entry name" value="Ribonuclease Inhibitor"/>
    <property type="match status" value="1"/>
</dbReference>
<evidence type="ECO:0000256" key="1">
    <source>
        <dbReference type="SAM" id="MobiDB-lite"/>
    </source>
</evidence>
<dbReference type="EMBL" id="DVJK01000193">
    <property type="protein sequence ID" value="HIS67263.1"/>
    <property type="molecule type" value="Genomic_DNA"/>
</dbReference>
<dbReference type="Proteomes" id="UP000824001">
    <property type="component" value="Unassembled WGS sequence"/>
</dbReference>
<evidence type="ECO:0000313" key="3">
    <source>
        <dbReference type="Proteomes" id="UP000824001"/>
    </source>
</evidence>
<name>A0A9D1FE63_9FIRM</name>
<organism evidence="2 3">
    <name type="scientific">Candidatus Scatomorpha merdipullorum</name>
    <dbReference type="NCBI Taxonomy" id="2840927"/>
    <lineage>
        <taxon>Bacteria</taxon>
        <taxon>Bacillati</taxon>
        <taxon>Bacillota</taxon>
        <taxon>Clostridia</taxon>
        <taxon>Eubacteriales</taxon>
        <taxon>Candidatus Scatomorpha</taxon>
    </lineage>
</organism>